<dbReference type="EMBL" id="UINC01000111">
    <property type="protein sequence ID" value="SUZ49364.1"/>
    <property type="molecule type" value="Genomic_DNA"/>
</dbReference>
<feature type="region of interest" description="Disordered" evidence="1">
    <location>
        <begin position="1"/>
        <end position="26"/>
    </location>
</feature>
<proteinExistence type="predicted"/>
<organism evidence="2">
    <name type="scientific">marine metagenome</name>
    <dbReference type="NCBI Taxonomy" id="408172"/>
    <lineage>
        <taxon>unclassified sequences</taxon>
        <taxon>metagenomes</taxon>
        <taxon>ecological metagenomes</taxon>
    </lineage>
</organism>
<reference evidence="2" key="1">
    <citation type="submission" date="2018-05" db="EMBL/GenBank/DDBJ databases">
        <authorList>
            <person name="Lanie J.A."/>
            <person name="Ng W.-L."/>
            <person name="Kazmierczak K.M."/>
            <person name="Andrzejewski T.M."/>
            <person name="Davidsen T.M."/>
            <person name="Wayne K.J."/>
            <person name="Tettelin H."/>
            <person name="Glass J.I."/>
            <person name="Rusch D."/>
            <person name="Podicherti R."/>
            <person name="Tsui H.-C.T."/>
            <person name="Winkler M.E."/>
        </authorList>
    </citation>
    <scope>NUCLEOTIDE SEQUENCE</scope>
</reference>
<accession>A0A381N5N2</accession>
<protein>
    <submittedName>
        <fullName evidence="2">Uncharacterized protein</fullName>
    </submittedName>
</protein>
<sequence length="26" mass="2843">MTTHRLPPSKATVRVGVIDASTDPRH</sequence>
<evidence type="ECO:0000313" key="2">
    <source>
        <dbReference type="EMBL" id="SUZ49364.1"/>
    </source>
</evidence>
<dbReference type="AlphaFoldDB" id="A0A381N5N2"/>
<evidence type="ECO:0000256" key="1">
    <source>
        <dbReference type="SAM" id="MobiDB-lite"/>
    </source>
</evidence>
<gene>
    <name evidence="2" type="ORF">METZ01_LOCUS2218</name>
</gene>
<name>A0A381N5N2_9ZZZZ</name>